<name>A0A9W4XF63_9FLAO</name>
<evidence type="ECO:0000256" key="1">
    <source>
        <dbReference type="SAM" id="Phobius"/>
    </source>
</evidence>
<keyword evidence="1" id="KW-1133">Transmembrane helix</keyword>
<reference evidence="2" key="1">
    <citation type="submission" date="2022-09" db="EMBL/GenBank/DDBJ databases">
        <authorList>
            <person name="Duchaud E."/>
        </authorList>
    </citation>
    <scope>NUCLEOTIDE SEQUENCE</scope>
    <source>
        <strain evidence="2">TRV642</strain>
    </source>
</reference>
<gene>
    <name evidence="2" type="ORF">TRV642_3072</name>
</gene>
<dbReference type="EMBL" id="OX336425">
    <property type="protein sequence ID" value="CAI2767894.1"/>
    <property type="molecule type" value="Genomic_DNA"/>
</dbReference>
<organism evidence="2 3">
    <name type="scientific">Flavobacterium collinsii</name>
    <dbReference type="NCBI Taxonomy" id="1114861"/>
    <lineage>
        <taxon>Bacteria</taxon>
        <taxon>Pseudomonadati</taxon>
        <taxon>Bacteroidota</taxon>
        <taxon>Flavobacteriia</taxon>
        <taxon>Flavobacteriales</taxon>
        <taxon>Flavobacteriaceae</taxon>
        <taxon>Flavobacterium</taxon>
    </lineage>
</organism>
<proteinExistence type="predicted"/>
<protein>
    <submittedName>
        <fullName evidence="2">Uncharacterized protein</fullName>
    </submittedName>
</protein>
<dbReference type="KEGG" id="fcs:TRV642_3072"/>
<evidence type="ECO:0000313" key="3">
    <source>
        <dbReference type="Proteomes" id="UP001152749"/>
    </source>
</evidence>
<sequence>MNIIKMKNEGFEFSKKQLKILLTICVFLVLLYIIYVEIFRTTTMDSKEDSLNYVTNEQYMGTVYYKDYDKSNHNNPTLYFKDKTEIIINSEFWSRIEIGDSIVKKKGETIITVYRNNEKFILDNQEIINGLKKK</sequence>
<feature type="transmembrane region" description="Helical" evidence="1">
    <location>
        <begin position="20"/>
        <end position="38"/>
    </location>
</feature>
<dbReference type="Proteomes" id="UP001152749">
    <property type="component" value="Chromosome"/>
</dbReference>
<dbReference type="AlphaFoldDB" id="A0A9W4XF63"/>
<accession>A0A9W4XF63</accession>
<keyword evidence="1" id="KW-0472">Membrane</keyword>
<evidence type="ECO:0000313" key="2">
    <source>
        <dbReference type="EMBL" id="CAI2767894.1"/>
    </source>
</evidence>
<keyword evidence="1" id="KW-0812">Transmembrane</keyword>